<keyword evidence="2 4" id="KW-0479">Metal-binding</keyword>
<evidence type="ECO:0000256" key="6">
    <source>
        <dbReference type="SAM" id="SignalP"/>
    </source>
</evidence>
<reference evidence="8" key="1">
    <citation type="submission" date="2022-09" db="EMBL/GenBank/DDBJ databases">
        <authorList>
            <person name="Yuan C."/>
            <person name="Ke Z."/>
        </authorList>
    </citation>
    <scope>NUCLEOTIDE SEQUENCE</scope>
    <source>
        <strain evidence="8">LB-8</strain>
    </source>
</reference>
<keyword evidence="5" id="KW-0812">Transmembrane</keyword>
<dbReference type="Proteomes" id="UP001155483">
    <property type="component" value="Unassembled WGS sequence"/>
</dbReference>
<organism evidence="8 9">
    <name type="scientific">Paraflavisolibacter caeni</name>
    <dbReference type="NCBI Taxonomy" id="2982496"/>
    <lineage>
        <taxon>Bacteria</taxon>
        <taxon>Pseudomonadati</taxon>
        <taxon>Bacteroidota</taxon>
        <taxon>Chitinophagia</taxon>
        <taxon>Chitinophagales</taxon>
        <taxon>Chitinophagaceae</taxon>
        <taxon>Paraflavisolibacter</taxon>
    </lineage>
</organism>
<sequence>MRTKTTLLAAILLISSTIWAKPTPEEGKTIFSTRCAGCHNVNKVLTGPALAGVDQRHTIEWIVNFVHSSQTVVKSGDKAAVALFEKFNRIPMPDHPDLTDDNIKSIVEYIKSESAGAAKQAVAVKDVDKPSESLSSFFSPGIILTFVVLFALLVTTILFAVRVKSLEREILKKKG</sequence>
<dbReference type="GO" id="GO:0046872">
    <property type="term" value="F:metal ion binding"/>
    <property type="evidence" value="ECO:0007669"/>
    <property type="project" value="UniProtKB-KW"/>
</dbReference>
<feature type="chain" id="PRO_5040870025" evidence="6">
    <location>
        <begin position="21"/>
        <end position="175"/>
    </location>
</feature>
<evidence type="ECO:0000256" key="5">
    <source>
        <dbReference type="SAM" id="Phobius"/>
    </source>
</evidence>
<keyword evidence="9" id="KW-1185">Reference proteome</keyword>
<dbReference type="GO" id="GO:0009055">
    <property type="term" value="F:electron transfer activity"/>
    <property type="evidence" value="ECO:0007669"/>
    <property type="project" value="InterPro"/>
</dbReference>
<protein>
    <submittedName>
        <fullName evidence="8">Cytochrome c</fullName>
    </submittedName>
</protein>
<proteinExistence type="predicted"/>
<evidence type="ECO:0000256" key="4">
    <source>
        <dbReference type="PROSITE-ProRule" id="PRU00433"/>
    </source>
</evidence>
<keyword evidence="1 4" id="KW-0349">Heme</keyword>
<dbReference type="Gene3D" id="1.10.760.10">
    <property type="entry name" value="Cytochrome c-like domain"/>
    <property type="match status" value="1"/>
</dbReference>
<evidence type="ECO:0000256" key="2">
    <source>
        <dbReference type="ARBA" id="ARBA00022723"/>
    </source>
</evidence>
<dbReference type="SUPFAM" id="SSF46626">
    <property type="entry name" value="Cytochrome c"/>
    <property type="match status" value="1"/>
</dbReference>
<feature type="signal peptide" evidence="6">
    <location>
        <begin position="1"/>
        <end position="20"/>
    </location>
</feature>
<keyword evidence="3 4" id="KW-0408">Iron</keyword>
<evidence type="ECO:0000313" key="9">
    <source>
        <dbReference type="Proteomes" id="UP001155483"/>
    </source>
</evidence>
<dbReference type="RefSeq" id="WP_279295876.1">
    <property type="nucleotide sequence ID" value="NZ_JAOTIF010000002.1"/>
</dbReference>
<reference evidence="8" key="2">
    <citation type="submission" date="2023-04" db="EMBL/GenBank/DDBJ databases">
        <title>Paracnuella aquatica gen. nov., sp. nov., a member of the family Chitinophagaceae isolated from a hot spring.</title>
        <authorList>
            <person name="Wang C."/>
        </authorList>
    </citation>
    <scope>NUCLEOTIDE SEQUENCE</scope>
    <source>
        <strain evidence="8">LB-8</strain>
    </source>
</reference>
<dbReference type="EMBL" id="JAOTIF010000002">
    <property type="protein sequence ID" value="MCU7548429.1"/>
    <property type="molecule type" value="Genomic_DNA"/>
</dbReference>
<name>A0A9X2XNK1_9BACT</name>
<feature type="transmembrane region" description="Helical" evidence="5">
    <location>
        <begin position="137"/>
        <end position="161"/>
    </location>
</feature>
<dbReference type="InterPro" id="IPR036909">
    <property type="entry name" value="Cyt_c-like_dom_sf"/>
</dbReference>
<dbReference type="Pfam" id="PF00034">
    <property type="entry name" value="Cytochrom_C"/>
    <property type="match status" value="1"/>
</dbReference>
<accession>A0A9X2XNK1</accession>
<keyword evidence="5" id="KW-0472">Membrane</keyword>
<evidence type="ECO:0000256" key="3">
    <source>
        <dbReference type="ARBA" id="ARBA00023004"/>
    </source>
</evidence>
<dbReference type="GO" id="GO:0020037">
    <property type="term" value="F:heme binding"/>
    <property type="evidence" value="ECO:0007669"/>
    <property type="project" value="InterPro"/>
</dbReference>
<evidence type="ECO:0000313" key="8">
    <source>
        <dbReference type="EMBL" id="MCU7548429.1"/>
    </source>
</evidence>
<keyword evidence="5" id="KW-1133">Transmembrane helix</keyword>
<dbReference type="InterPro" id="IPR009056">
    <property type="entry name" value="Cyt_c-like_dom"/>
</dbReference>
<dbReference type="PROSITE" id="PS51007">
    <property type="entry name" value="CYTC"/>
    <property type="match status" value="1"/>
</dbReference>
<dbReference type="AlphaFoldDB" id="A0A9X2XNK1"/>
<evidence type="ECO:0000256" key="1">
    <source>
        <dbReference type="ARBA" id="ARBA00022617"/>
    </source>
</evidence>
<evidence type="ECO:0000259" key="7">
    <source>
        <dbReference type="PROSITE" id="PS51007"/>
    </source>
</evidence>
<keyword evidence="6" id="KW-0732">Signal</keyword>
<feature type="domain" description="Cytochrome c" evidence="7">
    <location>
        <begin position="22"/>
        <end position="114"/>
    </location>
</feature>
<gene>
    <name evidence="8" type="ORF">OCK74_04845</name>
</gene>
<comment type="caution">
    <text evidence="8">The sequence shown here is derived from an EMBL/GenBank/DDBJ whole genome shotgun (WGS) entry which is preliminary data.</text>
</comment>